<dbReference type="SUPFAM" id="SSF56300">
    <property type="entry name" value="Metallo-dependent phosphatases"/>
    <property type="match status" value="1"/>
</dbReference>
<dbReference type="InterPro" id="IPR024654">
    <property type="entry name" value="Calcineurin-like_PHP_lpxH"/>
</dbReference>
<accession>A0ABZ0SGP3</accession>
<dbReference type="NCBIfam" id="TIGR00040">
    <property type="entry name" value="yfcE"/>
    <property type="match status" value="1"/>
</dbReference>
<name>A0ABZ0SGP3_9GAMM</name>
<dbReference type="Gene3D" id="3.60.21.10">
    <property type="match status" value="1"/>
</dbReference>
<evidence type="ECO:0000313" key="5">
    <source>
        <dbReference type="Proteomes" id="UP001432180"/>
    </source>
</evidence>
<reference evidence="4 5" key="1">
    <citation type="journal article" date="2023" name="Microorganisms">
        <title>Thiorhodovibrio frisius and Trv. litoralis spp. nov., Two Novel Members from a Clade of Fastidious Purple Sulfur Bacteria That Exhibit Unique Red-Shifted Light-Harvesting Capabilities.</title>
        <authorList>
            <person name="Methner A."/>
            <person name="Kuzyk S.B."/>
            <person name="Petersen J."/>
            <person name="Bauer S."/>
            <person name="Brinkmann H."/>
            <person name="Sichau K."/>
            <person name="Wanner G."/>
            <person name="Wolf J."/>
            <person name="Neumann-Schaal M."/>
            <person name="Henke P."/>
            <person name="Tank M."/>
            <person name="Sproer C."/>
            <person name="Bunk B."/>
            <person name="Overmann J."/>
        </authorList>
    </citation>
    <scope>NUCLEOTIDE SEQUENCE [LARGE SCALE GENOMIC DNA]</scope>
    <source>
        <strain evidence="4 5">DSM 6702</strain>
    </source>
</reference>
<dbReference type="InterPro" id="IPR000979">
    <property type="entry name" value="Phosphodiesterase_MJ0936/Vps29"/>
</dbReference>
<comment type="cofactor">
    <cofactor evidence="2">
        <name>a divalent metal cation</name>
        <dbReference type="ChEBI" id="CHEBI:60240"/>
    </cofactor>
</comment>
<dbReference type="InterPro" id="IPR029052">
    <property type="entry name" value="Metallo-depent_PP-like"/>
</dbReference>
<keyword evidence="5" id="KW-1185">Reference proteome</keyword>
<comment type="similarity">
    <text evidence="1 2">Belongs to the metallophosphoesterase superfamily. YfcE family.</text>
</comment>
<dbReference type="Pfam" id="PF12850">
    <property type="entry name" value="Metallophos_2"/>
    <property type="match status" value="1"/>
</dbReference>
<evidence type="ECO:0000256" key="2">
    <source>
        <dbReference type="RuleBase" id="RU362039"/>
    </source>
</evidence>
<keyword evidence="2" id="KW-0479">Metal-binding</keyword>
<organism evidence="4 5">
    <name type="scientific">Thiorhodovibrio winogradskyi</name>
    <dbReference type="NCBI Taxonomy" id="77007"/>
    <lineage>
        <taxon>Bacteria</taxon>
        <taxon>Pseudomonadati</taxon>
        <taxon>Pseudomonadota</taxon>
        <taxon>Gammaproteobacteria</taxon>
        <taxon>Chromatiales</taxon>
        <taxon>Chromatiaceae</taxon>
        <taxon>Thiorhodovibrio</taxon>
    </lineage>
</organism>
<proteinExistence type="inferred from homology"/>
<dbReference type="EC" id="3.1.4.-" evidence="2"/>
<dbReference type="EMBL" id="CP121472">
    <property type="protein sequence ID" value="WPL18805.1"/>
    <property type="molecule type" value="Genomic_DNA"/>
</dbReference>
<sequence length="177" mass="19338">MALLADTHGPADPRVLSTVAGCDIAVHGGDIGSVAVLASLQPRLGQVYAVRGNNDVHRTWPVEEQVLLERIPERAQVELPGGLLVVEHSHRMAAAGRHERLRRRYPQARVIVYGHSHRLVVDCDSLPWVLNPGAAGRSRTYGGPSCLVLTASLDSWEIEEYRFALPPRAKVQTATDC</sequence>
<evidence type="ECO:0000313" key="4">
    <source>
        <dbReference type="EMBL" id="WPL18805.1"/>
    </source>
</evidence>
<gene>
    <name evidence="4" type="ORF">Thiowin_03896</name>
</gene>
<evidence type="ECO:0000259" key="3">
    <source>
        <dbReference type="Pfam" id="PF12850"/>
    </source>
</evidence>
<evidence type="ECO:0000256" key="1">
    <source>
        <dbReference type="ARBA" id="ARBA00008950"/>
    </source>
</evidence>
<dbReference type="Proteomes" id="UP001432180">
    <property type="component" value="Chromosome"/>
</dbReference>
<protein>
    <recommendedName>
        <fullName evidence="2">Phosphoesterase</fullName>
        <ecNumber evidence="2">3.1.4.-</ecNumber>
    </recommendedName>
</protein>
<feature type="domain" description="Calcineurin-like phosphoesterase" evidence="3">
    <location>
        <begin position="2"/>
        <end position="151"/>
    </location>
</feature>